<sequence>MRSLPILLIALALLPLSDALQCKVKASSSGLPPASRQRFYNHAAHLPPVETCAPGIEYCAAFSGVDKGGAKFEAAACEDVSVKCAEEGCTATEKELPLVEGSVLMFVGHTCCCKGDMCTPPTPPPSFSPKFAGSGSGSGSGAEKPAQ</sequence>
<evidence type="ECO:0000313" key="1">
    <source>
        <dbReference type="EnsemblMetazoa" id="PPA35158.1"/>
    </source>
</evidence>
<protein>
    <submittedName>
        <fullName evidence="1">Uncharacterized protein</fullName>
    </submittedName>
</protein>
<dbReference type="PANTHER" id="PTHR34721:SF3">
    <property type="entry name" value="ACTIVIN_RECP DOMAIN-CONTAINING PROTEIN-RELATED"/>
    <property type="match status" value="1"/>
</dbReference>
<accession>A0A8R1YPX0</accession>
<reference evidence="2" key="1">
    <citation type="journal article" date="2008" name="Nat. Genet.">
        <title>The Pristionchus pacificus genome provides a unique perspective on nematode lifestyle and parasitism.</title>
        <authorList>
            <person name="Dieterich C."/>
            <person name="Clifton S.W."/>
            <person name="Schuster L.N."/>
            <person name="Chinwalla A."/>
            <person name="Delehaunty K."/>
            <person name="Dinkelacker I."/>
            <person name="Fulton L."/>
            <person name="Fulton R."/>
            <person name="Godfrey J."/>
            <person name="Minx P."/>
            <person name="Mitreva M."/>
            <person name="Roeseler W."/>
            <person name="Tian H."/>
            <person name="Witte H."/>
            <person name="Yang S.P."/>
            <person name="Wilson R.K."/>
            <person name="Sommer R.J."/>
        </authorList>
    </citation>
    <scope>NUCLEOTIDE SEQUENCE [LARGE SCALE GENOMIC DNA]</scope>
    <source>
        <strain evidence="2">PS312</strain>
    </source>
</reference>
<proteinExistence type="predicted"/>
<accession>A0A454XPV2</accession>
<gene>
    <name evidence="1" type="primary">WBGene00273527</name>
</gene>
<evidence type="ECO:0000313" key="2">
    <source>
        <dbReference type="Proteomes" id="UP000005239"/>
    </source>
</evidence>
<dbReference type="PANTHER" id="PTHR34721">
    <property type="entry name" value="PROTEIN CBG09734"/>
    <property type="match status" value="1"/>
</dbReference>
<name>A0A454XPV2_PRIPA</name>
<reference evidence="1" key="2">
    <citation type="submission" date="2022-06" db="UniProtKB">
        <authorList>
            <consortium name="EnsemblMetazoa"/>
        </authorList>
    </citation>
    <scope>IDENTIFICATION</scope>
    <source>
        <strain evidence="1">PS312</strain>
    </source>
</reference>
<keyword evidence="2" id="KW-1185">Reference proteome</keyword>
<dbReference type="EnsemblMetazoa" id="PPA35158.1">
    <property type="protein sequence ID" value="PPA35158.1"/>
    <property type="gene ID" value="WBGene00273527"/>
</dbReference>
<dbReference type="AlphaFoldDB" id="A0A454XPV2"/>
<dbReference type="Proteomes" id="UP000005239">
    <property type="component" value="Unassembled WGS sequence"/>
</dbReference>
<organism evidence="1 2">
    <name type="scientific">Pristionchus pacificus</name>
    <name type="common">Parasitic nematode worm</name>
    <dbReference type="NCBI Taxonomy" id="54126"/>
    <lineage>
        <taxon>Eukaryota</taxon>
        <taxon>Metazoa</taxon>
        <taxon>Ecdysozoa</taxon>
        <taxon>Nematoda</taxon>
        <taxon>Chromadorea</taxon>
        <taxon>Rhabditida</taxon>
        <taxon>Rhabditina</taxon>
        <taxon>Diplogasteromorpha</taxon>
        <taxon>Diplogasteroidea</taxon>
        <taxon>Neodiplogasteridae</taxon>
        <taxon>Pristionchus</taxon>
    </lineage>
</organism>